<protein>
    <submittedName>
        <fullName evidence="2">Zn-ribbon RNA-binding protein</fullName>
    </submittedName>
</protein>
<feature type="domain" description="Small zinc finger protein HVO-2753-like zinc-binding pocket" evidence="1">
    <location>
        <begin position="6"/>
        <end position="51"/>
    </location>
</feature>
<dbReference type="RefSeq" id="WP_004590471.1">
    <property type="nucleotide sequence ID" value="NZ_APMM01000016.1"/>
</dbReference>
<dbReference type="STRING" id="1069083.GCA_000371805_00761"/>
<gene>
    <name evidence="2" type="ORF">J422_02559</name>
</gene>
<dbReference type="PANTHER" id="PTHR40733">
    <property type="entry name" value="ZINC-RIBBON RNA-BINDING PROTEIN INVOLVED IN TRANSLATION-RELATED"/>
    <property type="match status" value="1"/>
</dbReference>
<dbReference type="PANTHER" id="PTHR40733:SF1">
    <property type="entry name" value="SMALL ZINC FINGER PROTEIN HVO-2753-LIKE ZINC-BINDING POCKET DOMAIN-CONTAINING PROTEIN"/>
    <property type="match status" value="1"/>
</dbReference>
<dbReference type="InterPro" id="IPR011668">
    <property type="entry name" value="HVO_2753-like_ZBP"/>
</dbReference>
<keyword evidence="3" id="KW-1185">Reference proteome</keyword>
<dbReference type="PATRIC" id="fig|1069083.5.peg.501"/>
<organism evidence="2 3">
    <name type="scientific">Methanocaldococcus villosus KIN24-T80</name>
    <dbReference type="NCBI Taxonomy" id="1069083"/>
    <lineage>
        <taxon>Archaea</taxon>
        <taxon>Methanobacteriati</taxon>
        <taxon>Methanobacteriota</taxon>
        <taxon>Methanomada group</taxon>
        <taxon>Methanococci</taxon>
        <taxon>Methanococcales</taxon>
        <taxon>Methanocaldococcaceae</taxon>
        <taxon>Methanocaldococcus</taxon>
    </lineage>
</organism>
<dbReference type="Pfam" id="PF07754">
    <property type="entry name" value="HVO_2753_ZBP"/>
    <property type="match status" value="1"/>
</dbReference>
<dbReference type="OrthoDB" id="35104at2157"/>
<dbReference type="NCBIfam" id="NF011481">
    <property type="entry name" value="PRK14890.1"/>
    <property type="match status" value="1"/>
</dbReference>
<accession>N6UVQ2</accession>
<proteinExistence type="predicted"/>
<name>N6UVQ2_9EURY</name>
<comment type="caution">
    <text evidence="2">The sequence shown here is derived from an EMBL/GenBank/DDBJ whole genome shotgun (WGS) entry which is preliminary data.</text>
</comment>
<evidence type="ECO:0000259" key="1">
    <source>
        <dbReference type="Pfam" id="PF07754"/>
    </source>
</evidence>
<evidence type="ECO:0000313" key="3">
    <source>
        <dbReference type="Proteomes" id="UP000053695"/>
    </source>
</evidence>
<evidence type="ECO:0000313" key="2">
    <source>
        <dbReference type="EMBL" id="ENN96419.1"/>
    </source>
</evidence>
<dbReference type="EMBL" id="APMM01000016">
    <property type="protein sequence ID" value="ENN96419.1"/>
    <property type="molecule type" value="Genomic_DNA"/>
</dbReference>
<dbReference type="InterPro" id="IPR044720">
    <property type="entry name" value="HVO_2753-like"/>
</dbReference>
<dbReference type="Proteomes" id="UP000053695">
    <property type="component" value="Unassembled WGS sequence"/>
</dbReference>
<dbReference type="AlphaFoldDB" id="N6UVQ2"/>
<sequence>MGKYICISCNAEIAPREKATRFLCPNCGEVEIVRCERCRKLNNPYKCPKCGFEGP</sequence>
<reference evidence="2 3" key="1">
    <citation type="journal article" date="2013" name="Genome Announc.">
        <title>Draft Genome Sequence of a Highly Flagellated, Fast-Swimming Archaeon, Methanocaldococcus villosus Strain KIN24-T80 (DSM 22612).</title>
        <authorList>
            <person name="Thennarasu S."/>
            <person name="Polireddy D."/>
            <person name="Antony A."/>
            <person name="Yada M.R."/>
            <person name="Algarawi S."/>
            <person name="Sivakumar N."/>
        </authorList>
    </citation>
    <scope>NUCLEOTIDE SEQUENCE [LARGE SCALE GENOMIC DNA]</scope>
    <source>
        <strain evidence="2 3">KIN24-T80</strain>
    </source>
</reference>